<feature type="repeat" description="Solcar" evidence="6">
    <location>
        <begin position="242"/>
        <end position="333"/>
    </location>
</feature>
<dbReference type="InterPro" id="IPR023395">
    <property type="entry name" value="MCP_dom_sf"/>
</dbReference>
<accession>A0AAW1Q7K2</accession>
<evidence type="ECO:0000313" key="9">
    <source>
        <dbReference type="EMBL" id="KAK9816922.1"/>
    </source>
</evidence>
<keyword evidence="2 7" id="KW-0813">Transport</keyword>
<comment type="caution">
    <text evidence="9">The sequence shown here is derived from an EMBL/GenBank/DDBJ whole genome shotgun (WGS) entry which is preliminary data.</text>
</comment>
<protein>
    <submittedName>
        <fullName evidence="9">Uncharacterized protein</fullName>
    </submittedName>
</protein>
<keyword evidence="5 6" id="KW-0472">Membrane</keyword>
<reference evidence="9 10" key="1">
    <citation type="journal article" date="2024" name="Nat. Commun.">
        <title>Phylogenomics reveals the evolutionary origins of lichenization in chlorophyte algae.</title>
        <authorList>
            <person name="Puginier C."/>
            <person name="Libourel C."/>
            <person name="Otte J."/>
            <person name="Skaloud P."/>
            <person name="Haon M."/>
            <person name="Grisel S."/>
            <person name="Petersen M."/>
            <person name="Berrin J.G."/>
            <person name="Delaux P.M."/>
            <person name="Dal Grande F."/>
            <person name="Keller J."/>
        </authorList>
    </citation>
    <scope>NUCLEOTIDE SEQUENCE [LARGE SCALE GENOMIC DNA]</scope>
    <source>
        <strain evidence="9 10">SAG 2043</strain>
    </source>
</reference>
<dbReference type="PROSITE" id="PS50920">
    <property type="entry name" value="SOLCAR"/>
    <property type="match status" value="3"/>
</dbReference>
<evidence type="ECO:0000256" key="8">
    <source>
        <dbReference type="SAM" id="Phobius"/>
    </source>
</evidence>
<dbReference type="Proteomes" id="UP001489004">
    <property type="component" value="Unassembled WGS sequence"/>
</dbReference>
<dbReference type="GO" id="GO:0055085">
    <property type="term" value="P:transmembrane transport"/>
    <property type="evidence" value="ECO:0007669"/>
    <property type="project" value="InterPro"/>
</dbReference>
<dbReference type="PANTHER" id="PTHR24089">
    <property type="entry name" value="SOLUTE CARRIER FAMILY 25"/>
    <property type="match status" value="1"/>
</dbReference>
<dbReference type="SUPFAM" id="SSF103506">
    <property type="entry name" value="Mitochondrial carrier"/>
    <property type="match status" value="1"/>
</dbReference>
<comment type="subcellular location">
    <subcellularLocation>
        <location evidence="1">Membrane</location>
        <topology evidence="1">Multi-pass membrane protein</topology>
    </subcellularLocation>
</comment>
<dbReference type="AlphaFoldDB" id="A0AAW1Q7K2"/>
<evidence type="ECO:0000313" key="10">
    <source>
        <dbReference type="Proteomes" id="UP001489004"/>
    </source>
</evidence>
<proteinExistence type="inferred from homology"/>
<name>A0AAW1Q7K2_9CHLO</name>
<dbReference type="InterPro" id="IPR002067">
    <property type="entry name" value="MCP"/>
</dbReference>
<dbReference type="InterPro" id="IPR018108">
    <property type="entry name" value="MCP_transmembrane"/>
</dbReference>
<evidence type="ECO:0000256" key="1">
    <source>
        <dbReference type="ARBA" id="ARBA00004141"/>
    </source>
</evidence>
<organism evidence="9 10">
    <name type="scientific">[Myrmecia] bisecta</name>
    <dbReference type="NCBI Taxonomy" id="41462"/>
    <lineage>
        <taxon>Eukaryota</taxon>
        <taxon>Viridiplantae</taxon>
        <taxon>Chlorophyta</taxon>
        <taxon>core chlorophytes</taxon>
        <taxon>Trebouxiophyceae</taxon>
        <taxon>Trebouxiales</taxon>
        <taxon>Trebouxiaceae</taxon>
        <taxon>Myrmecia</taxon>
    </lineage>
</organism>
<feature type="transmembrane region" description="Helical" evidence="8">
    <location>
        <begin position="238"/>
        <end position="260"/>
    </location>
</feature>
<dbReference type="Gene3D" id="1.50.40.10">
    <property type="entry name" value="Mitochondrial carrier domain"/>
    <property type="match status" value="1"/>
</dbReference>
<dbReference type="Pfam" id="PF00153">
    <property type="entry name" value="Mito_carr"/>
    <property type="match status" value="3"/>
</dbReference>
<feature type="repeat" description="Solcar" evidence="6">
    <location>
        <begin position="39"/>
        <end position="128"/>
    </location>
</feature>
<sequence>MTAQAAASAAGSVTVRSSPSVFSYKEPWTATYWEILQLFSFQLAGVGGAAAIAKTVVAPLSRAQILLQVQPLSNTPVAERYTGLRDALWRIPREEGLLALYRGNGANVMRIVPEVAFKFFLNDQFKVAFAPGDGYNTGLLARMGAGAATAVVHTAMFYPLELTRTRLAADTAGRGRPRAYRGVIDCLLKTYRFERIPGLYKGMMASAVGVVPYMAVSLTAWDGLKQCLPTDKLSRQAWWFPFAQISCGIGAGLAAQVMCYPIDTVRRRMQLTGSRGVAAGIQYYHLTGYRDCLVRMARLEGVSSFYRGLGINCLKTVPGAAIQFVAYDHIKYKLLNLDSAAASSALP</sequence>
<evidence type="ECO:0000256" key="2">
    <source>
        <dbReference type="ARBA" id="ARBA00022448"/>
    </source>
</evidence>
<evidence type="ECO:0000256" key="6">
    <source>
        <dbReference type="PROSITE-ProRule" id="PRU00282"/>
    </source>
</evidence>
<evidence type="ECO:0000256" key="7">
    <source>
        <dbReference type="RuleBase" id="RU000488"/>
    </source>
</evidence>
<keyword evidence="10" id="KW-1185">Reference proteome</keyword>
<dbReference type="PRINTS" id="PR00926">
    <property type="entry name" value="MITOCARRIER"/>
</dbReference>
<evidence type="ECO:0000256" key="5">
    <source>
        <dbReference type="ARBA" id="ARBA00023136"/>
    </source>
</evidence>
<evidence type="ECO:0000256" key="3">
    <source>
        <dbReference type="ARBA" id="ARBA00022692"/>
    </source>
</evidence>
<feature type="transmembrane region" description="Helical" evidence="8">
    <location>
        <begin position="198"/>
        <end position="218"/>
    </location>
</feature>
<keyword evidence="3 6" id="KW-0812">Transmembrane</keyword>
<dbReference type="GO" id="GO:0016020">
    <property type="term" value="C:membrane"/>
    <property type="evidence" value="ECO:0007669"/>
    <property type="project" value="UniProtKB-SubCell"/>
</dbReference>
<gene>
    <name evidence="9" type="ORF">WJX72_007114</name>
</gene>
<keyword evidence="8" id="KW-1133">Transmembrane helix</keyword>
<keyword evidence="4" id="KW-0677">Repeat</keyword>
<feature type="repeat" description="Solcar" evidence="6">
    <location>
        <begin position="137"/>
        <end position="227"/>
    </location>
</feature>
<comment type="similarity">
    <text evidence="7">Belongs to the mitochondrial carrier (TC 2.A.29) family.</text>
</comment>
<evidence type="ECO:0000256" key="4">
    <source>
        <dbReference type="ARBA" id="ARBA00022737"/>
    </source>
</evidence>
<dbReference type="EMBL" id="JALJOR010000005">
    <property type="protein sequence ID" value="KAK9816922.1"/>
    <property type="molecule type" value="Genomic_DNA"/>
</dbReference>